<comment type="caution">
    <text evidence="2">The sequence shown here is derived from an EMBL/GenBank/DDBJ whole genome shotgun (WGS) entry which is preliminary data.</text>
</comment>
<evidence type="ECO:0000313" key="3">
    <source>
        <dbReference type="Proteomes" id="UP000050867"/>
    </source>
</evidence>
<dbReference type="SMART" id="SM00871">
    <property type="entry name" value="AraC_E_bind"/>
    <property type="match status" value="1"/>
</dbReference>
<dbReference type="RefSeq" id="WP_018386612.1">
    <property type="nucleotide sequence ID" value="NZ_LLZU01000039.1"/>
</dbReference>
<dbReference type="OrthoDB" id="64208at2"/>
<dbReference type="InterPro" id="IPR011256">
    <property type="entry name" value="Reg_factor_effector_dom_sf"/>
</dbReference>
<dbReference type="SUPFAM" id="SSF55136">
    <property type="entry name" value="Probable bacterial effector-binding domain"/>
    <property type="match status" value="1"/>
</dbReference>
<reference evidence="2 3" key="1">
    <citation type="submission" date="2015-10" db="EMBL/GenBank/DDBJ databases">
        <title>Draft genome sequence of pyrrolomycin-producing Streptomyces vitaminophilus.</title>
        <authorList>
            <person name="Graham D.E."/>
            <person name="Mahan K.M."/>
            <person name="Klingeman D.M."/>
            <person name="Hettich R.L."/>
            <person name="Parry R.J."/>
        </authorList>
    </citation>
    <scope>NUCLEOTIDE SEQUENCE [LARGE SCALE GENOMIC DNA]</scope>
    <source>
        <strain evidence="2 3">ATCC 31673</strain>
    </source>
</reference>
<protein>
    <recommendedName>
        <fullName evidence="1">AraC effector-binding domain-containing protein</fullName>
    </recommendedName>
</protein>
<dbReference type="Proteomes" id="UP000050867">
    <property type="component" value="Unassembled WGS sequence"/>
</dbReference>
<accession>A0A0T6LKG2</accession>
<dbReference type="eggNOG" id="COG4978">
    <property type="taxonomic scope" value="Bacteria"/>
</dbReference>
<sequence>MTVEPTSAGPRVEIRSEQPCVAISVTTTPSEWGGVGTLVIEALEWLAARGLTPAGAPFLRHRLVGDGGRPFRLEIGWPVEAPVEGAGRVVAGVIPAGRYAVLVHAGHPDRLPESCKALELWGADRGLEWDVHRDGAEEVWGGRFEFYLTDPAERPDPEEWLTEIAYRVRDEPAG</sequence>
<name>A0A0T6LKG2_WENVI</name>
<keyword evidence="3" id="KW-1185">Reference proteome</keyword>
<gene>
    <name evidence="2" type="ORF">AQ490_11550</name>
</gene>
<evidence type="ECO:0000259" key="1">
    <source>
        <dbReference type="SMART" id="SM00871"/>
    </source>
</evidence>
<proteinExistence type="predicted"/>
<dbReference type="InterPro" id="IPR029442">
    <property type="entry name" value="GyrI-like"/>
</dbReference>
<dbReference type="AlphaFoldDB" id="A0A0T6LKG2"/>
<dbReference type="Pfam" id="PF06445">
    <property type="entry name" value="GyrI-like"/>
    <property type="match status" value="1"/>
</dbReference>
<dbReference type="Gene3D" id="3.20.80.10">
    <property type="entry name" value="Regulatory factor, effector binding domain"/>
    <property type="match status" value="1"/>
</dbReference>
<dbReference type="STRING" id="76728.AQ490_11550"/>
<evidence type="ECO:0000313" key="2">
    <source>
        <dbReference type="EMBL" id="KRV46520.1"/>
    </source>
</evidence>
<organism evidence="2 3">
    <name type="scientific">Wenjunlia vitaminophila</name>
    <name type="common">Streptomyces vitaminophilus</name>
    <dbReference type="NCBI Taxonomy" id="76728"/>
    <lineage>
        <taxon>Bacteria</taxon>
        <taxon>Bacillati</taxon>
        <taxon>Actinomycetota</taxon>
        <taxon>Actinomycetes</taxon>
        <taxon>Kitasatosporales</taxon>
        <taxon>Streptomycetaceae</taxon>
        <taxon>Wenjunlia</taxon>
    </lineage>
</organism>
<dbReference type="InterPro" id="IPR010499">
    <property type="entry name" value="AraC_E-bd"/>
</dbReference>
<dbReference type="EMBL" id="LLZU01000039">
    <property type="protein sequence ID" value="KRV46520.1"/>
    <property type="molecule type" value="Genomic_DNA"/>
</dbReference>
<feature type="domain" description="AraC effector-binding" evidence="1">
    <location>
        <begin position="8"/>
        <end position="169"/>
    </location>
</feature>